<reference evidence="2" key="1">
    <citation type="submission" date="2022-10" db="EMBL/GenBank/DDBJ databases">
        <title>Mechanism of multi-heavy metal repair in Cytobacillus Firmus M7.</title>
        <authorList>
            <person name="Li X."/>
            <person name="Yu C."/>
        </authorList>
    </citation>
    <scope>NUCLEOTIDE SEQUENCE</scope>
    <source>
        <strain evidence="2">M7</strain>
    </source>
</reference>
<feature type="domain" description="VOC" evidence="1">
    <location>
        <begin position="5"/>
        <end position="127"/>
    </location>
</feature>
<gene>
    <name evidence="2" type="ORF">OD459_02515</name>
</gene>
<sequence length="148" mass="17034">MQGAKLYEAHLNSSNLERSIKFYENLGFKVAYTTEDRKAAFFFLGENKENMLGIWETKDTPIRKNHIAFSVSPEKLRGIIPFLTEKEIEVRESFGLSPAEPIVHTWMPAASIYYYDPDGHSLEYIAVLEGEAKPHLNPMHLSEWEKLS</sequence>
<evidence type="ECO:0000313" key="2">
    <source>
        <dbReference type="EMBL" id="UYG95920.1"/>
    </source>
</evidence>
<proteinExistence type="predicted"/>
<dbReference type="SUPFAM" id="SSF54593">
    <property type="entry name" value="Glyoxalase/Bleomycin resistance protein/Dihydroxybiphenyl dioxygenase"/>
    <property type="match status" value="1"/>
</dbReference>
<dbReference type="Pfam" id="PF00903">
    <property type="entry name" value="Glyoxalase"/>
    <property type="match status" value="1"/>
</dbReference>
<dbReference type="EMBL" id="CP107027">
    <property type="protein sequence ID" value="UYG95920.1"/>
    <property type="molecule type" value="Genomic_DNA"/>
</dbReference>
<organism evidence="2 3">
    <name type="scientific">Cytobacillus firmus</name>
    <name type="common">Bacillus firmus</name>
    <dbReference type="NCBI Taxonomy" id="1399"/>
    <lineage>
        <taxon>Bacteria</taxon>
        <taxon>Bacillati</taxon>
        <taxon>Bacillota</taxon>
        <taxon>Bacilli</taxon>
        <taxon>Bacillales</taxon>
        <taxon>Bacillaceae</taxon>
        <taxon>Cytobacillus</taxon>
    </lineage>
</organism>
<dbReference type="CDD" id="cd06587">
    <property type="entry name" value="VOC"/>
    <property type="match status" value="1"/>
</dbReference>
<protein>
    <submittedName>
        <fullName evidence="2">VOC family protein</fullName>
    </submittedName>
</protein>
<dbReference type="InterPro" id="IPR037523">
    <property type="entry name" value="VOC_core"/>
</dbReference>
<dbReference type="AlphaFoldDB" id="A0AA46PYY4"/>
<dbReference type="Gene3D" id="3.10.180.10">
    <property type="entry name" value="2,3-Dihydroxybiphenyl 1,2-Dioxygenase, domain 1"/>
    <property type="match status" value="1"/>
</dbReference>
<dbReference type="InterPro" id="IPR029068">
    <property type="entry name" value="Glyas_Bleomycin-R_OHBP_Dase"/>
</dbReference>
<name>A0AA46PYY4_CYTFI</name>
<evidence type="ECO:0000313" key="3">
    <source>
        <dbReference type="Proteomes" id="UP001163104"/>
    </source>
</evidence>
<dbReference type="PROSITE" id="PS51819">
    <property type="entry name" value="VOC"/>
    <property type="match status" value="1"/>
</dbReference>
<accession>A0AA46PYY4</accession>
<dbReference type="RefSeq" id="WP_048011119.1">
    <property type="nucleotide sequence ID" value="NZ_CP107027.1"/>
</dbReference>
<dbReference type="Proteomes" id="UP001163104">
    <property type="component" value="Chromosome"/>
</dbReference>
<evidence type="ECO:0000259" key="1">
    <source>
        <dbReference type="PROSITE" id="PS51819"/>
    </source>
</evidence>
<dbReference type="InterPro" id="IPR004360">
    <property type="entry name" value="Glyas_Fos-R_dOase_dom"/>
</dbReference>